<evidence type="ECO:0000313" key="3">
    <source>
        <dbReference type="Proteomes" id="UP000215914"/>
    </source>
</evidence>
<feature type="region of interest" description="Disordered" evidence="1">
    <location>
        <begin position="36"/>
        <end position="73"/>
    </location>
</feature>
<organism evidence="2 3">
    <name type="scientific">Helianthus annuus</name>
    <name type="common">Common sunflower</name>
    <dbReference type="NCBI Taxonomy" id="4232"/>
    <lineage>
        <taxon>Eukaryota</taxon>
        <taxon>Viridiplantae</taxon>
        <taxon>Streptophyta</taxon>
        <taxon>Embryophyta</taxon>
        <taxon>Tracheophyta</taxon>
        <taxon>Spermatophyta</taxon>
        <taxon>Magnoliopsida</taxon>
        <taxon>eudicotyledons</taxon>
        <taxon>Gunneridae</taxon>
        <taxon>Pentapetalae</taxon>
        <taxon>asterids</taxon>
        <taxon>campanulids</taxon>
        <taxon>Asterales</taxon>
        <taxon>Asteraceae</taxon>
        <taxon>Asteroideae</taxon>
        <taxon>Heliantheae alliance</taxon>
        <taxon>Heliantheae</taxon>
        <taxon>Helianthus</taxon>
    </lineage>
</organism>
<keyword evidence="3" id="KW-1185">Reference proteome</keyword>
<protein>
    <submittedName>
        <fullName evidence="2">Uncharacterized protein</fullName>
    </submittedName>
</protein>
<sequence>MNTYLCIMFVGAGKSSKSTSRFSVADLQDIASPRSLKKELAASQSNSEPKGVSTKGKGTKRKKPTESSEGLPLMKRQLHDYVSEKFAKVQILLDQRLAEADEKILDLQKIALAKDKKISSLEKDNNTLHKELILAEITANRENAEFMDGAKLSAAIAMLKIKI</sequence>
<comment type="caution">
    <text evidence="2">The sequence shown here is derived from an EMBL/GenBank/DDBJ whole genome shotgun (WGS) entry which is preliminary data.</text>
</comment>
<dbReference type="AlphaFoldDB" id="A0A9K3EDC3"/>
<dbReference type="Proteomes" id="UP000215914">
    <property type="component" value="Unassembled WGS sequence"/>
</dbReference>
<evidence type="ECO:0000313" key="2">
    <source>
        <dbReference type="EMBL" id="KAF5771780.1"/>
    </source>
</evidence>
<reference evidence="2" key="2">
    <citation type="submission" date="2020-06" db="EMBL/GenBank/DDBJ databases">
        <title>Helianthus annuus Genome sequencing and assembly Release 2.</title>
        <authorList>
            <person name="Gouzy J."/>
            <person name="Langlade N."/>
            <person name="Munos S."/>
        </authorList>
    </citation>
    <scope>NUCLEOTIDE SEQUENCE</scope>
    <source>
        <tissue evidence="2">Leaves</tissue>
    </source>
</reference>
<dbReference type="EMBL" id="MNCJ02000328">
    <property type="protein sequence ID" value="KAF5771780.1"/>
    <property type="molecule type" value="Genomic_DNA"/>
</dbReference>
<dbReference type="Gramene" id="mRNA:HanXRQr2_Chr13g0568891">
    <property type="protein sequence ID" value="mRNA:HanXRQr2_Chr13g0568891"/>
    <property type="gene ID" value="HanXRQr2_Chr13g0568891"/>
</dbReference>
<name>A0A9K3EDC3_HELAN</name>
<reference evidence="2" key="1">
    <citation type="journal article" date="2017" name="Nature">
        <title>The sunflower genome provides insights into oil metabolism, flowering and Asterid evolution.</title>
        <authorList>
            <person name="Badouin H."/>
            <person name="Gouzy J."/>
            <person name="Grassa C.J."/>
            <person name="Murat F."/>
            <person name="Staton S.E."/>
            <person name="Cottret L."/>
            <person name="Lelandais-Briere C."/>
            <person name="Owens G.L."/>
            <person name="Carrere S."/>
            <person name="Mayjonade B."/>
            <person name="Legrand L."/>
            <person name="Gill N."/>
            <person name="Kane N.C."/>
            <person name="Bowers J.E."/>
            <person name="Hubner S."/>
            <person name="Bellec A."/>
            <person name="Berard A."/>
            <person name="Berges H."/>
            <person name="Blanchet N."/>
            <person name="Boniface M.C."/>
            <person name="Brunel D."/>
            <person name="Catrice O."/>
            <person name="Chaidir N."/>
            <person name="Claudel C."/>
            <person name="Donnadieu C."/>
            <person name="Faraut T."/>
            <person name="Fievet G."/>
            <person name="Helmstetter N."/>
            <person name="King M."/>
            <person name="Knapp S.J."/>
            <person name="Lai Z."/>
            <person name="Le Paslier M.C."/>
            <person name="Lippi Y."/>
            <person name="Lorenzon L."/>
            <person name="Mandel J.R."/>
            <person name="Marage G."/>
            <person name="Marchand G."/>
            <person name="Marquand E."/>
            <person name="Bret-Mestries E."/>
            <person name="Morien E."/>
            <person name="Nambeesan S."/>
            <person name="Nguyen T."/>
            <person name="Pegot-Espagnet P."/>
            <person name="Pouilly N."/>
            <person name="Raftis F."/>
            <person name="Sallet E."/>
            <person name="Schiex T."/>
            <person name="Thomas J."/>
            <person name="Vandecasteele C."/>
            <person name="Vares D."/>
            <person name="Vear F."/>
            <person name="Vautrin S."/>
            <person name="Crespi M."/>
            <person name="Mangin B."/>
            <person name="Burke J.M."/>
            <person name="Salse J."/>
            <person name="Munos S."/>
            <person name="Vincourt P."/>
            <person name="Rieseberg L.H."/>
            <person name="Langlade N.B."/>
        </authorList>
    </citation>
    <scope>NUCLEOTIDE SEQUENCE</scope>
    <source>
        <tissue evidence="2">Leaves</tissue>
    </source>
</reference>
<proteinExistence type="predicted"/>
<accession>A0A9K3EDC3</accession>
<gene>
    <name evidence="2" type="ORF">HanXRQr2_Chr13g0568891</name>
</gene>
<evidence type="ECO:0000256" key="1">
    <source>
        <dbReference type="SAM" id="MobiDB-lite"/>
    </source>
</evidence>